<comment type="caution">
    <text evidence="1">The sequence shown here is derived from an EMBL/GenBank/DDBJ whole genome shotgun (WGS) entry which is preliminary data.</text>
</comment>
<dbReference type="Gene3D" id="1.10.3210.10">
    <property type="entry name" value="Hypothetical protein af1432"/>
    <property type="match status" value="1"/>
</dbReference>
<keyword evidence="2" id="KW-1185">Reference proteome</keyword>
<evidence type="ECO:0000313" key="2">
    <source>
        <dbReference type="Proteomes" id="UP000316639"/>
    </source>
</evidence>
<dbReference type="RefSeq" id="WP_146360094.1">
    <property type="nucleotide sequence ID" value="NZ_VOBR01000042.1"/>
</dbReference>
<dbReference type="OrthoDB" id="9802385at2"/>
<evidence type="ECO:0000313" key="1">
    <source>
        <dbReference type="EMBL" id="TWP45282.1"/>
    </source>
</evidence>
<sequence>MTFTLDDAIRIATEAHDGQTDKSGQPYITHPLRVMDNVEGEHHKMAAVLHDVIEDTAVSAADLAAAGCPGAVLDAVVALSREPDEHQEEYLTRVVADPIALVVKRADIADNASPARIDQLDPATRARLRIKYDNALRFLDTAVTKLSSH</sequence>
<name>A0A563EI25_9PSEU</name>
<protein>
    <submittedName>
        <fullName evidence="1">HD domain-containing protein</fullName>
    </submittedName>
</protein>
<gene>
    <name evidence="1" type="ORF">FKR81_39485</name>
</gene>
<proteinExistence type="predicted"/>
<reference evidence="1 2" key="1">
    <citation type="submission" date="2019-07" db="EMBL/GenBank/DDBJ databases">
        <title>Lentzea xizangensis sp. nov., isolated from Qinghai-Tibetan Plateau Soils.</title>
        <authorList>
            <person name="Huang J."/>
        </authorList>
    </citation>
    <scope>NUCLEOTIDE SEQUENCE [LARGE SCALE GENOMIC DNA]</scope>
    <source>
        <strain evidence="1 2">FXJ1.1311</strain>
    </source>
</reference>
<dbReference type="SUPFAM" id="SSF109604">
    <property type="entry name" value="HD-domain/PDEase-like"/>
    <property type="match status" value="1"/>
</dbReference>
<organism evidence="1 2">
    <name type="scientific">Lentzea tibetensis</name>
    <dbReference type="NCBI Taxonomy" id="2591470"/>
    <lineage>
        <taxon>Bacteria</taxon>
        <taxon>Bacillati</taxon>
        <taxon>Actinomycetota</taxon>
        <taxon>Actinomycetes</taxon>
        <taxon>Pseudonocardiales</taxon>
        <taxon>Pseudonocardiaceae</taxon>
        <taxon>Lentzea</taxon>
    </lineage>
</organism>
<dbReference type="Proteomes" id="UP000316639">
    <property type="component" value="Unassembled WGS sequence"/>
</dbReference>
<dbReference type="AlphaFoldDB" id="A0A563EI25"/>
<dbReference type="EMBL" id="VOBR01000042">
    <property type="protein sequence ID" value="TWP45282.1"/>
    <property type="molecule type" value="Genomic_DNA"/>
</dbReference>
<accession>A0A563EI25</accession>